<dbReference type="CDD" id="cd16012">
    <property type="entry name" value="ALP"/>
    <property type="match status" value="1"/>
</dbReference>
<evidence type="ECO:0000256" key="6">
    <source>
        <dbReference type="ARBA" id="ARBA00022842"/>
    </source>
</evidence>
<keyword evidence="2" id="KW-0597">Phosphoprotein</keyword>
<feature type="binding site" evidence="8">
    <location>
        <position position="406"/>
    </location>
    <ligand>
        <name>Zn(2+)</name>
        <dbReference type="ChEBI" id="CHEBI:29105"/>
        <label>2</label>
    </ligand>
</feature>
<keyword evidence="11" id="KW-1185">Reference proteome</keyword>
<feature type="binding site" evidence="8">
    <location>
        <position position="310"/>
    </location>
    <ligand>
        <name>Zn(2+)</name>
        <dbReference type="ChEBI" id="CHEBI:29105"/>
        <label>2</label>
    </ligand>
</feature>
<feature type="binding site" evidence="8">
    <location>
        <position position="267"/>
    </location>
    <ligand>
        <name>Zn(2+)</name>
        <dbReference type="ChEBI" id="CHEBI:29105"/>
        <label>2</label>
    </ligand>
</feature>
<keyword evidence="6 8" id="KW-0460">Magnesium</keyword>
<evidence type="ECO:0000256" key="2">
    <source>
        <dbReference type="ARBA" id="ARBA00022553"/>
    </source>
</evidence>
<dbReference type="Gene3D" id="3.40.720.10">
    <property type="entry name" value="Alkaline Phosphatase, subunit A"/>
    <property type="match status" value="1"/>
</dbReference>
<dbReference type="KEGG" id="plei:Q9312_14485"/>
<dbReference type="PANTHER" id="PTHR11596">
    <property type="entry name" value="ALKALINE PHOSPHATASE"/>
    <property type="match status" value="1"/>
</dbReference>
<dbReference type="InterPro" id="IPR017850">
    <property type="entry name" value="Alkaline_phosphatase_core_sf"/>
</dbReference>
<feature type="binding site" evidence="8">
    <location>
        <position position="143"/>
    </location>
    <ligand>
        <name>Mg(2+)</name>
        <dbReference type="ChEBI" id="CHEBI:18420"/>
    </ligand>
</feature>
<name>A0AA51X638_9GAMM</name>
<feature type="binding site" evidence="8">
    <location>
        <position position="32"/>
    </location>
    <ligand>
        <name>Mg(2+)</name>
        <dbReference type="ChEBI" id="CHEBI:18420"/>
    </ligand>
</feature>
<dbReference type="PRINTS" id="PR00113">
    <property type="entry name" value="ALKPHPHTASE"/>
</dbReference>
<dbReference type="EMBL" id="CP133548">
    <property type="protein sequence ID" value="WMS86426.1"/>
    <property type="molecule type" value="Genomic_DNA"/>
</dbReference>
<evidence type="ECO:0000256" key="8">
    <source>
        <dbReference type="PIRSR" id="PIRSR601952-2"/>
    </source>
</evidence>
<feature type="binding site" evidence="8">
    <location>
        <position position="309"/>
    </location>
    <ligand>
        <name>Zn(2+)</name>
        <dbReference type="ChEBI" id="CHEBI:29105"/>
        <label>2</label>
    </ligand>
</feature>
<dbReference type="InterPro" id="IPR018299">
    <property type="entry name" value="Alkaline_phosphatase_AS"/>
</dbReference>
<feature type="binding site" evidence="8">
    <location>
        <position position="271"/>
    </location>
    <ligand>
        <name>Zn(2+)</name>
        <dbReference type="ChEBI" id="CHEBI:29105"/>
        <label>2</label>
    </ligand>
</feature>
<feature type="binding site" evidence="8">
    <location>
        <position position="262"/>
    </location>
    <ligand>
        <name>Mg(2+)</name>
        <dbReference type="ChEBI" id="CHEBI:18420"/>
    </ligand>
</feature>
<evidence type="ECO:0000313" key="10">
    <source>
        <dbReference type="EMBL" id="WMS86426.1"/>
    </source>
</evidence>
<gene>
    <name evidence="10" type="ORF">Q9312_14485</name>
</gene>
<sequence>MAIAFLLTSTSSFAEPPTKTIAPKNIILMIGDGMGPAQIKAYRLYKDNLATAGVDPITLDAFLVGTLATEPAAAADADDHVHSTYIVTDSAASATAYSTGQRTYNGAVGVDLERQPMSTVLEQAKQVGKKVGLVATSQIVHATPASFIAHVDSRRKYNDIADAFVDNQLNEQPLLDVFLGGGWRYFKRDDRDLTKELQSFGYQIVRTRQELLTASKKVAGLFAEVALSPAIDRTDDEPSLKEMTEAAITRLDNPQGFFLMVEGSQIDWSGHANDIAGVVNEMDDFHQAIQAAIAFAEKDGDTLVIVTADHETGGLSIGRNLEKKSVYAYNVAPIKGLEQSLPAYQKEILATRNNRAFLQHSGIELTDDEQKQWKEISKKLEKEAVWKWLVGVMSRATLTGWTTNGHTGVDVNIYAFGPGATAFYGYHDNTHVGQAIRRWLTPK</sequence>
<dbReference type="RefSeq" id="WP_309201571.1">
    <property type="nucleotide sequence ID" value="NZ_CP133548.1"/>
</dbReference>
<dbReference type="PANTHER" id="PTHR11596:SF5">
    <property type="entry name" value="ALKALINE PHOSPHATASE"/>
    <property type="match status" value="1"/>
</dbReference>
<feature type="binding site" evidence="8">
    <location>
        <position position="141"/>
    </location>
    <ligand>
        <name>Mg(2+)</name>
        <dbReference type="ChEBI" id="CHEBI:18420"/>
    </ligand>
</feature>
<dbReference type="InterPro" id="IPR001952">
    <property type="entry name" value="Alkaline_phosphatase"/>
</dbReference>
<evidence type="ECO:0000256" key="5">
    <source>
        <dbReference type="ARBA" id="ARBA00022833"/>
    </source>
</evidence>
<reference evidence="10 11" key="1">
    <citation type="submission" date="2023-08" db="EMBL/GenBank/DDBJ databases">
        <title>Pleionea litopenaei sp. nov., isolated from stomach of juvenile Litopenaeus vannamei.</title>
        <authorList>
            <person name="Rho A.M."/>
            <person name="Hwang C.Y."/>
        </authorList>
    </citation>
    <scope>NUCLEOTIDE SEQUENCE [LARGE SCALE GENOMIC DNA]</scope>
    <source>
        <strain evidence="10 11">HL-JVS1</strain>
    </source>
</reference>
<organism evidence="10 11">
    <name type="scientific">Pleionea litopenaei</name>
    <dbReference type="NCBI Taxonomy" id="3070815"/>
    <lineage>
        <taxon>Bacteria</taxon>
        <taxon>Pseudomonadati</taxon>
        <taxon>Pseudomonadota</taxon>
        <taxon>Gammaproteobacteria</taxon>
        <taxon>Oceanospirillales</taxon>
        <taxon>Pleioneaceae</taxon>
        <taxon>Pleionea</taxon>
    </lineage>
</organism>
<keyword evidence="4" id="KW-0378">Hydrolase</keyword>
<evidence type="ECO:0000256" key="7">
    <source>
        <dbReference type="PIRSR" id="PIRSR601952-1"/>
    </source>
</evidence>
<evidence type="ECO:0000256" key="9">
    <source>
        <dbReference type="RuleBase" id="RU003946"/>
    </source>
</evidence>
<dbReference type="GO" id="GO:0046872">
    <property type="term" value="F:metal ion binding"/>
    <property type="evidence" value="ECO:0007669"/>
    <property type="project" value="UniProtKB-KW"/>
</dbReference>
<evidence type="ECO:0000313" key="11">
    <source>
        <dbReference type="Proteomes" id="UP001239782"/>
    </source>
</evidence>
<dbReference type="AlphaFoldDB" id="A0AA51X638"/>
<dbReference type="Proteomes" id="UP001239782">
    <property type="component" value="Chromosome"/>
</dbReference>
<dbReference type="SUPFAM" id="SSF53649">
    <property type="entry name" value="Alkaline phosphatase-like"/>
    <property type="match status" value="1"/>
</dbReference>
<comment type="cofactor">
    <cofactor evidence="8">
        <name>Mg(2+)</name>
        <dbReference type="ChEBI" id="CHEBI:18420"/>
    </cofactor>
    <text evidence="8">Binds 1 Mg(2+) ion.</text>
</comment>
<proteinExistence type="inferred from homology"/>
<evidence type="ECO:0000256" key="3">
    <source>
        <dbReference type="ARBA" id="ARBA00022723"/>
    </source>
</evidence>
<protein>
    <submittedName>
        <fullName evidence="10">Alkaline phosphatase</fullName>
    </submittedName>
</protein>
<feature type="binding site" evidence="8">
    <location>
        <position position="32"/>
    </location>
    <ligand>
        <name>Zn(2+)</name>
        <dbReference type="ChEBI" id="CHEBI:29105"/>
        <label>2</label>
    </ligand>
</feature>
<comment type="cofactor">
    <cofactor evidence="8">
        <name>Zn(2+)</name>
        <dbReference type="ChEBI" id="CHEBI:29105"/>
    </cofactor>
    <text evidence="8">Binds 2 Zn(2+) ions.</text>
</comment>
<comment type="similarity">
    <text evidence="1 9">Belongs to the alkaline phosphatase family.</text>
</comment>
<dbReference type="GO" id="GO:0004035">
    <property type="term" value="F:alkaline phosphatase activity"/>
    <property type="evidence" value="ECO:0007669"/>
    <property type="project" value="TreeGrafter"/>
</dbReference>
<evidence type="ECO:0000256" key="1">
    <source>
        <dbReference type="ARBA" id="ARBA00005984"/>
    </source>
</evidence>
<dbReference type="Gene3D" id="1.10.60.40">
    <property type="match status" value="1"/>
</dbReference>
<keyword evidence="3 8" id="KW-0479">Metal-binding</keyword>
<evidence type="ECO:0000256" key="4">
    <source>
        <dbReference type="ARBA" id="ARBA00022801"/>
    </source>
</evidence>
<keyword evidence="5 8" id="KW-0862">Zinc</keyword>
<dbReference type="Pfam" id="PF00245">
    <property type="entry name" value="Alk_phosphatase"/>
    <property type="match status" value="1"/>
</dbReference>
<feature type="active site" description="Phosphoserine intermediate" evidence="7">
    <location>
        <position position="90"/>
    </location>
</feature>
<dbReference type="SMART" id="SM00098">
    <property type="entry name" value="alkPPc"/>
    <property type="match status" value="1"/>
</dbReference>
<dbReference type="PROSITE" id="PS00123">
    <property type="entry name" value="ALKALINE_PHOSPHATASE"/>
    <property type="match status" value="1"/>
</dbReference>
<accession>A0AA51X638</accession>